<keyword evidence="3" id="KW-0547">Nucleotide-binding</keyword>
<dbReference type="Proteomes" id="UP000236311">
    <property type="component" value="Unassembled WGS sequence"/>
</dbReference>
<dbReference type="GO" id="GO:0070733">
    <property type="term" value="F:AMPylase activity"/>
    <property type="evidence" value="ECO:0007669"/>
    <property type="project" value="UniProtKB-EC"/>
</dbReference>
<feature type="domain" description="Fido" evidence="8">
    <location>
        <begin position="49"/>
        <end position="201"/>
    </location>
</feature>
<dbReference type="Gene3D" id="1.10.3290.10">
    <property type="entry name" value="Fido-like domain"/>
    <property type="match status" value="1"/>
</dbReference>
<keyword evidence="4" id="KW-0067">ATP-binding</keyword>
<dbReference type="InterPro" id="IPR003812">
    <property type="entry name" value="Fido"/>
</dbReference>
<organism evidence="9 10">
    <name type="scientific">Acetatifactor muris</name>
    <dbReference type="NCBI Taxonomy" id="879566"/>
    <lineage>
        <taxon>Bacteria</taxon>
        <taxon>Bacillati</taxon>
        <taxon>Bacillota</taxon>
        <taxon>Clostridia</taxon>
        <taxon>Lachnospirales</taxon>
        <taxon>Lachnospiraceae</taxon>
        <taxon>Acetatifactor</taxon>
    </lineage>
</organism>
<dbReference type="PROSITE" id="PS51459">
    <property type="entry name" value="FIDO"/>
    <property type="match status" value="1"/>
</dbReference>
<dbReference type="GO" id="GO:0005524">
    <property type="term" value="F:ATP binding"/>
    <property type="evidence" value="ECO:0007669"/>
    <property type="project" value="UniProtKB-KW"/>
</dbReference>
<keyword evidence="10" id="KW-1185">Reference proteome</keyword>
<dbReference type="PANTHER" id="PTHR39560:SF1">
    <property type="entry name" value="PROTEIN ADENYLYLTRANSFERASE FIC-RELATED"/>
    <property type="match status" value="1"/>
</dbReference>
<dbReference type="GO" id="GO:0051302">
    <property type="term" value="P:regulation of cell division"/>
    <property type="evidence" value="ECO:0007669"/>
    <property type="project" value="TreeGrafter"/>
</dbReference>
<keyword evidence="2 9" id="KW-0548">Nucleotidyltransferase</keyword>
<evidence type="ECO:0000259" key="8">
    <source>
        <dbReference type="PROSITE" id="PS51459"/>
    </source>
</evidence>
<evidence type="ECO:0000256" key="1">
    <source>
        <dbReference type="ARBA" id="ARBA00022679"/>
    </source>
</evidence>
<evidence type="ECO:0000256" key="2">
    <source>
        <dbReference type="ARBA" id="ARBA00022695"/>
    </source>
</evidence>
<evidence type="ECO:0000256" key="3">
    <source>
        <dbReference type="ARBA" id="ARBA00022741"/>
    </source>
</evidence>
<gene>
    <name evidence="9" type="primary">vbhT</name>
    <name evidence="9" type="ORF">AMURIS_00464</name>
</gene>
<proteinExistence type="predicted"/>
<dbReference type="EC" id="2.7.7.108" evidence="5"/>
<accession>A0A2K4ZBE3</accession>
<evidence type="ECO:0000313" key="9">
    <source>
        <dbReference type="EMBL" id="SOY27759.1"/>
    </source>
</evidence>
<comment type="catalytic activity">
    <reaction evidence="7">
        <text>L-tyrosyl-[protein] + ATP = O-(5'-adenylyl)-L-tyrosyl-[protein] + diphosphate</text>
        <dbReference type="Rhea" id="RHEA:54288"/>
        <dbReference type="Rhea" id="RHEA-COMP:10136"/>
        <dbReference type="Rhea" id="RHEA-COMP:13846"/>
        <dbReference type="ChEBI" id="CHEBI:30616"/>
        <dbReference type="ChEBI" id="CHEBI:33019"/>
        <dbReference type="ChEBI" id="CHEBI:46858"/>
        <dbReference type="ChEBI" id="CHEBI:83624"/>
        <dbReference type="EC" id="2.7.7.108"/>
    </reaction>
</comment>
<evidence type="ECO:0000256" key="7">
    <source>
        <dbReference type="ARBA" id="ARBA00048696"/>
    </source>
</evidence>
<dbReference type="SUPFAM" id="SSF140931">
    <property type="entry name" value="Fic-like"/>
    <property type="match status" value="1"/>
</dbReference>
<reference evidence="9 10" key="1">
    <citation type="submission" date="2018-01" db="EMBL/GenBank/DDBJ databases">
        <authorList>
            <person name="Gaut B.S."/>
            <person name="Morton B.R."/>
            <person name="Clegg M.T."/>
            <person name="Duvall M.R."/>
        </authorList>
    </citation>
    <scope>NUCLEOTIDE SEQUENCE [LARGE SCALE GENOMIC DNA]</scope>
    <source>
        <strain evidence="9">GP69</strain>
    </source>
</reference>
<dbReference type="AlphaFoldDB" id="A0A2K4ZBE3"/>
<comment type="catalytic activity">
    <reaction evidence="6">
        <text>L-threonyl-[protein] + ATP = 3-O-(5'-adenylyl)-L-threonyl-[protein] + diphosphate</text>
        <dbReference type="Rhea" id="RHEA:54292"/>
        <dbReference type="Rhea" id="RHEA-COMP:11060"/>
        <dbReference type="Rhea" id="RHEA-COMP:13847"/>
        <dbReference type="ChEBI" id="CHEBI:30013"/>
        <dbReference type="ChEBI" id="CHEBI:30616"/>
        <dbReference type="ChEBI" id="CHEBI:33019"/>
        <dbReference type="ChEBI" id="CHEBI:138113"/>
        <dbReference type="EC" id="2.7.7.108"/>
    </reaction>
</comment>
<dbReference type="OrthoDB" id="9813719at2"/>
<evidence type="ECO:0000256" key="6">
    <source>
        <dbReference type="ARBA" id="ARBA00047939"/>
    </source>
</evidence>
<dbReference type="PANTHER" id="PTHR39560">
    <property type="entry name" value="PROTEIN ADENYLYLTRANSFERASE FIC-RELATED"/>
    <property type="match status" value="1"/>
</dbReference>
<dbReference type="Pfam" id="PF02661">
    <property type="entry name" value="Fic"/>
    <property type="match status" value="1"/>
</dbReference>
<name>A0A2K4ZBE3_9FIRM</name>
<protein>
    <recommendedName>
        <fullName evidence="5">protein adenylyltransferase</fullName>
        <ecNumber evidence="5">2.7.7.108</ecNumber>
    </recommendedName>
</protein>
<evidence type="ECO:0000256" key="4">
    <source>
        <dbReference type="ARBA" id="ARBA00022840"/>
    </source>
</evidence>
<dbReference type="EMBL" id="OFSM01000002">
    <property type="protein sequence ID" value="SOY27759.1"/>
    <property type="molecule type" value="Genomic_DNA"/>
</dbReference>
<keyword evidence="1 9" id="KW-0808">Transferase</keyword>
<evidence type="ECO:0000313" key="10">
    <source>
        <dbReference type="Proteomes" id="UP000236311"/>
    </source>
</evidence>
<dbReference type="RefSeq" id="WP_103237871.1">
    <property type="nucleotide sequence ID" value="NZ_CANRXC010000016.1"/>
</dbReference>
<evidence type="ECO:0000256" key="5">
    <source>
        <dbReference type="ARBA" id="ARBA00034531"/>
    </source>
</evidence>
<dbReference type="InterPro" id="IPR036597">
    <property type="entry name" value="Fido-like_dom_sf"/>
</dbReference>
<sequence length="205" mass="23863">MRDPYLYDDIPILRNKLGIRNQVLLDNAEADYVVYRLKDLALNPLSGDYHTGHLLGMHEYIFGDLYEWAGIPRTISIYKEEDVLGGQSVEYSDPFDIVNDVHHTLSDMRAKKWIDMTRQQQALEFCDSLACLWKIHPFREGNTRTTITFCCQFADEMGFPLDRKLFEENSMYVRTALVAYNAFFADGTDFSKKEYLRKIVYDALG</sequence>